<proteinExistence type="inferred from homology"/>
<evidence type="ECO:0000256" key="3">
    <source>
        <dbReference type="SAM" id="MobiDB-lite"/>
    </source>
</evidence>
<dbReference type="PANTHER" id="PTHR11835:SF34">
    <property type="entry name" value="ISOCITRATE DEHYDROGENASE [NAD] SUBUNIT ALPHA, MITOCHONDRIAL"/>
    <property type="match status" value="1"/>
</dbReference>
<dbReference type="Pfam" id="PF00180">
    <property type="entry name" value="Iso_dh"/>
    <property type="match status" value="1"/>
</dbReference>
<evidence type="ECO:0000256" key="2">
    <source>
        <dbReference type="ARBA" id="ARBA00023002"/>
    </source>
</evidence>
<keyword evidence="2" id="KW-0560">Oxidoreductase</keyword>
<dbReference type="GO" id="GO:0000287">
    <property type="term" value="F:magnesium ion binding"/>
    <property type="evidence" value="ECO:0007669"/>
    <property type="project" value="InterPro"/>
</dbReference>
<dbReference type="GO" id="GO:0051287">
    <property type="term" value="F:NAD binding"/>
    <property type="evidence" value="ECO:0007669"/>
    <property type="project" value="InterPro"/>
</dbReference>
<comment type="caution">
    <text evidence="5">The sequence shown here is derived from an EMBL/GenBank/DDBJ whole genome shotgun (WGS) entry which is preliminary data.</text>
</comment>
<reference evidence="5" key="2">
    <citation type="journal article" date="2014" name="ISME J.">
        <title>Microbial stratification in low pH oxic and suboxic macroscopic growths along an acid mine drainage.</title>
        <authorList>
            <person name="Mendez-Garcia C."/>
            <person name="Mesa V."/>
            <person name="Sprenger R.R."/>
            <person name="Richter M."/>
            <person name="Diez M.S."/>
            <person name="Solano J."/>
            <person name="Bargiela R."/>
            <person name="Golyshina O.V."/>
            <person name="Manteca A."/>
            <person name="Ramos J.L."/>
            <person name="Gallego J.R."/>
            <person name="Llorente I."/>
            <person name="Martins Dos Santos V.A."/>
            <person name="Jensen O.N."/>
            <person name="Pelaez A.I."/>
            <person name="Sanchez J."/>
            <person name="Ferrer M."/>
        </authorList>
    </citation>
    <scope>NUCLEOTIDE SEQUENCE</scope>
</reference>
<dbReference type="PROSITE" id="PS00470">
    <property type="entry name" value="IDH_IMDH"/>
    <property type="match status" value="1"/>
</dbReference>
<reference evidence="5" key="1">
    <citation type="submission" date="2013-08" db="EMBL/GenBank/DDBJ databases">
        <authorList>
            <person name="Mendez C."/>
            <person name="Richter M."/>
            <person name="Ferrer M."/>
            <person name="Sanchez J."/>
        </authorList>
    </citation>
    <scope>NUCLEOTIDE SEQUENCE</scope>
</reference>
<feature type="domain" description="Isopropylmalate dehydrogenase-like" evidence="4">
    <location>
        <begin position="2"/>
        <end position="335"/>
    </location>
</feature>
<dbReference type="SUPFAM" id="SSF53659">
    <property type="entry name" value="Isocitrate/Isopropylmalate dehydrogenase-like"/>
    <property type="match status" value="1"/>
</dbReference>
<organism evidence="5">
    <name type="scientific">mine drainage metagenome</name>
    <dbReference type="NCBI Taxonomy" id="410659"/>
    <lineage>
        <taxon>unclassified sequences</taxon>
        <taxon>metagenomes</taxon>
        <taxon>ecological metagenomes</taxon>
    </lineage>
</organism>
<accession>T1DE58</accession>
<dbReference type="AlphaFoldDB" id="T1DE58"/>
<feature type="region of interest" description="Disordered" evidence="3">
    <location>
        <begin position="350"/>
        <end position="372"/>
    </location>
</feature>
<evidence type="ECO:0000256" key="1">
    <source>
        <dbReference type="ARBA" id="ARBA00007769"/>
    </source>
</evidence>
<gene>
    <name evidence="5" type="ORF">B1B_00092</name>
</gene>
<protein>
    <submittedName>
        <fullName evidence="5">Isocitrate/isopropylmalate family dehydrogenase</fullName>
    </submittedName>
</protein>
<dbReference type="GO" id="GO:0004449">
    <property type="term" value="F:isocitrate dehydrogenase (NAD+) activity"/>
    <property type="evidence" value="ECO:0007669"/>
    <property type="project" value="TreeGrafter"/>
</dbReference>
<comment type="similarity">
    <text evidence="1">Belongs to the isocitrate and isopropylmalate dehydrogenases family.</text>
</comment>
<dbReference type="SMART" id="SM01329">
    <property type="entry name" value="Iso_dh"/>
    <property type="match status" value="1"/>
</dbReference>
<evidence type="ECO:0000313" key="5">
    <source>
        <dbReference type="EMBL" id="EQD79659.1"/>
    </source>
</evidence>
<dbReference type="InterPro" id="IPR024084">
    <property type="entry name" value="IsoPropMal-DH-like_dom"/>
</dbReference>
<dbReference type="EMBL" id="AUZY01000072">
    <property type="protein sequence ID" value="EQD79659.1"/>
    <property type="molecule type" value="Genomic_DNA"/>
</dbReference>
<dbReference type="PANTHER" id="PTHR11835">
    <property type="entry name" value="DECARBOXYLATING DEHYDROGENASES-ISOCITRATE, ISOPROPYLMALATE, TARTRATE"/>
    <property type="match status" value="1"/>
</dbReference>
<dbReference type="GO" id="GO:0006099">
    <property type="term" value="P:tricarboxylic acid cycle"/>
    <property type="evidence" value="ECO:0007669"/>
    <property type="project" value="TreeGrafter"/>
</dbReference>
<feature type="compositionally biased region" description="Basic and acidic residues" evidence="3">
    <location>
        <begin position="362"/>
        <end position="372"/>
    </location>
</feature>
<sequence>MTLIPGDGIGPEVTEAARIVADASGVKIDWEVAQAGEKAIERTGSPLPEEVLESIRRNRLAVKGPITTPIGGGFRSVNVALRQQLDLYASVRPARAIAGEGTRYPNTDLIVVREATEGLYSGVEHWVDRDHTAAETVNVITRKASDRIIRFAFELARREHRHRVTAVHKANIMKTTGGLFQTAFREMAPKYPDIEADERLVDNMCMQLAKKPEEYDVIVTTNLFGDIISDLCAGLAGGLGVVPGALFGDSIAVFEPVHGSAPKYAGQDKADPVAEILCIELLYRHLGEREAAERVFRAVWETIAEKKFVTYDLALPGYTAHPVPPSTCSAMAREIARKIPNVDIDRPLVRPADPYAVQSDPHLADEPLPTRR</sequence>
<dbReference type="GO" id="GO:0006102">
    <property type="term" value="P:isocitrate metabolic process"/>
    <property type="evidence" value="ECO:0007669"/>
    <property type="project" value="TreeGrafter"/>
</dbReference>
<evidence type="ECO:0000259" key="4">
    <source>
        <dbReference type="SMART" id="SM01329"/>
    </source>
</evidence>
<dbReference type="Gene3D" id="3.40.718.10">
    <property type="entry name" value="Isopropylmalate Dehydrogenase"/>
    <property type="match status" value="1"/>
</dbReference>
<dbReference type="InterPro" id="IPR019818">
    <property type="entry name" value="IsoCit/isopropylmalate_DH_CS"/>
</dbReference>
<name>T1DE58_9ZZZZ</name>